<name>A0AAE3IMQ6_9BACT</name>
<proteinExistence type="predicted"/>
<keyword evidence="2" id="KW-1185">Reference proteome</keyword>
<comment type="caution">
    <text evidence="1">The sequence shown here is derived from an EMBL/GenBank/DDBJ whole genome shotgun (WGS) entry which is preliminary data.</text>
</comment>
<sequence>MPGKSYAAIEISNTKEKIDEIDPISEVYAKEHTLVRLLDADAKTGKSLQYLIDQRSILVLGVPAIGAKFEGKKQ</sequence>
<dbReference type="EMBL" id="JAOTPL010000009">
    <property type="protein sequence ID" value="MCU7694459.1"/>
    <property type="molecule type" value="Genomic_DNA"/>
</dbReference>
<reference evidence="1" key="1">
    <citation type="submission" date="2022-10" db="EMBL/GenBank/DDBJ databases">
        <authorList>
            <person name="Kim H.S."/>
            <person name="Kim J.-S."/>
            <person name="Suh M.K."/>
            <person name="Eom M.K."/>
            <person name="Lee J.-S."/>
        </authorList>
    </citation>
    <scope>NUCLEOTIDE SEQUENCE</scope>
    <source>
        <strain evidence="1">LIP-5</strain>
    </source>
</reference>
<gene>
    <name evidence="1" type="ORF">OD355_08015</name>
</gene>
<evidence type="ECO:0000313" key="2">
    <source>
        <dbReference type="Proteomes" id="UP001209317"/>
    </source>
</evidence>
<accession>A0AAE3IMQ6</accession>
<dbReference type="Proteomes" id="UP001209317">
    <property type="component" value="Unassembled WGS sequence"/>
</dbReference>
<protein>
    <submittedName>
        <fullName evidence="1">Uncharacterized protein</fullName>
    </submittedName>
</protein>
<dbReference type="RefSeq" id="WP_263037944.1">
    <property type="nucleotide sequence ID" value="NZ_JAOTPL010000009.1"/>
</dbReference>
<organism evidence="1 2">
    <name type="scientific">Haoranjiania flava</name>
    <dbReference type="NCBI Taxonomy" id="1856322"/>
    <lineage>
        <taxon>Bacteria</taxon>
        <taxon>Pseudomonadati</taxon>
        <taxon>Bacteroidota</taxon>
        <taxon>Chitinophagia</taxon>
        <taxon>Chitinophagales</taxon>
        <taxon>Chitinophagaceae</taxon>
        <taxon>Haoranjiania</taxon>
    </lineage>
</organism>
<dbReference type="AlphaFoldDB" id="A0AAE3IMQ6"/>
<evidence type="ECO:0000313" key="1">
    <source>
        <dbReference type="EMBL" id="MCU7694459.1"/>
    </source>
</evidence>